<feature type="transmembrane region" description="Helical" evidence="2">
    <location>
        <begin position="316"/>
        <end position="337"/>
    </location>
</feature>
<feature type="non-terminal residue" evidence="3">
    <location>
        <position position="1"/>
    </location>
</feature>
<dbReference type="PANTHER" id="PTHR21041">
    <property type="entry name" value="DENDRITIC CELL-SPECIFIC TRANSMEMBRANE PROTEIN"/>
    <property type="match status" value="1"/>
</dbReference>
<evidence type="ECO:0000256" key="1">
    <source>
        <dbReference type="SAM" id="MobiDB-lite"/>
    </source>
</evidence>
<dbReference type="Proteomes" id="UP000321570">
    <property type="component" value="Unassembled WGS sequence"/>
</dbReference>
<keyword evidence="4" id="KW-1185">Reference proteome</keyword>
<organism evidence="3 4">
    <name type="scientific">Hymenolepis diminuta</name>
    <name type="common">Rat tapeworm</name>
    <dbReference type="NCBI Taxonomy" id="6216"/>
    <lineage>
        <taxon>Eukaryota</taxon>
        <taxon>Metazoa</taxon>
        <taxon>Spiralia</taxon>
        <taxon>Lophotrochozoa</taxon>
        <taxon>Platyhelminthes</taxon>
        <taxon>Cestoda</taxon>
        <taxon>Eucestoda</taxon>
        <taxon>Cyclophyllidea</taxon>
        <taxon>Hymenolepididae</taxon>
        <taxon>Hymenolepis</taxon>
    </lineage>
</organism>
<dbReference type="InterPro" id="IPR051856">
    <property type="entry name" value="CSR-E3_Ligase_Protein"/>
</dbReference>
<dbReference type="PANTHER" id="PTHR21041:SF17">
    <property type="entry name" value="E3 UBIQUITIN-PROTEIN LIGASE DCST1"/>
    <property type="match status" value="1"/>
</dbReference>
<dbReference type="EMBL" id="CABIJS010000677">
    <property type="protein sequence ID" value="VUZ55079.1"/>
    <property type="molecule type" value="Genomic_DNA"/>
</dbReference>
<keyword evidence="2" id="KW-0472">Membrane</keyword>
<feature type="non-terminal residue" evidence="3">
    <location>
        <position position="371"/>
    </location>
</feature>
<evidence type="ECO:0000313" key="4">
    <source>
        <dbReference type="Proteomes" id="UP000321570"/>
    </source>
</evidence>
<feature type="region of interest" description="Disordered" evidence="1">
    <location>
        <begin position="1"/>
        <end position="27"/>
    </location>
</feature>
<sequence length="371" mass="41288">EDEGDEDEDSRIGNATHGNTTSPSKKKRLKQVAYGKVKSLADFNNFFTRVIKLASKGIAKGSTKMLNLTLRMQDGLLLDPYTEPVSTTPAPEKDHKFSNEEAKEIDATNAGVGEAFQRHLEEMDITEKERMRRKARAFQKSINNALSNLNVDINSTDMINRAVDLGHKIDRNMRDRLLKACMMMKQGKVEQCNKAAVVACYTIQRDVISTTRLPLFFVGPWCASQVTKGGACPTAEAIESAKKDCSGIGYSLGLLDGFGAQFAVAQAGLKEFAKSFQLGVKMKKVKETAKQILSLRSDTKDALEQLSYMTLDATRGAYAIAFLLATLMKLIFLLLLVKTQAYITNYLTKMDFDNIYVEGVFEEIDEQRKKS</sequence>
<evidence type="ECO:0000313" key="3">
    <source>
        <dbReference type="EMBL" id="VUZ55079.1"/>
    </source>
</evidence>
<gene>
    <name evidence="3" type="ORF">WMSIL1_LOCUS13021</name>
</gene>
<reference evidence="3 4" key="1">
    <citation type="submission" date="2019-07" db="EMBL/GenBank/DDBJ databases">
        <authorList>
            <person name="Jastrzebski P J."/>
            <person name="Paukszto L."/>
            <person name="Jastrzebski P J."/>
        </authorList>
    </citation>
    <scope>NUCLEOTIDE SEQUENCE [LARGE SCALE GENOMIC DNA]</scope>
    <source>
        <strain evidence="3 4">WMS-il1</strain>
    </source>
</reference>
<proteinExistence type="predicted"/>
<keyword evidence="2" id="KW-1133">Transmembrane helix</keyword>
<keyword evidence="2" id="KW-0812">Transmembrane</keyword>
<evidence type="ECO:0000256" key="2">
    <source>
        <dbReference type="SAM" id="Phobius"/>
    </source>
</evidence>
<protein>
    <submittedName>
        <fullName evidence="3">Uncharacterized protein</fullName>
    </submittedName>
</protein>
<accession>A0A564Z6Y0</accession>
<name>A0A564Z6Y0_HYMDI</name>
<dbReference type="AlphaFoldDB" id="A0A564Z6Y0"/>